<proteinExistence type="predicted"/>
<protein>
    <submittedName>
        <fullName evidence="1">Uncharacterized protein</fullName>
    </submittedName>
</protein>
<sequence length="186" mass="21339">MILTADRYDSIESIRAEITTDNGCVILGNGSSLNRLNFDLIGQYFTIGVNRIGRIFTPDVHCKLDNYPFETDSPAKVSGKIYKMDGYIRTAYKHPSIVLALWVGFDLGFRTFYLCGADFKGDYFWGADPNKFQHNPRYHKDITSSQIHRIKFFESITNELGGTVYNCSDDSVIDFLEYTDLFYKDK</sequence>
<name>A0A0F7L6G4_9VIRU</name>
<reference evidence="1" key="2">
    <citation type="submission" date="2015-03" db="EMBL/GenBank/DDBJ databases">
        <authorList>
            <person name="Chow C.-E.T."/>
            <person name="Winget D.M."/>
            <person name="White R.A.III."/>
            <person name="Hallam S.J."/>
            <person name="Suttle C.A."/>
        </authorList>
    </citation>
    <scope>NUCLEOTIDE SEQUENCE</scope>
    <source>
        <strain evidence="1">H4084988</strain>
    </source>
</reference>
<dbReference type="EMBL" id="KR029594">
    <property type="protein sequence ID" value="AKH47460.1"/>
    <property type="molecule type" value="Genomic_DNA"/>
</dbReference>
<organism evidence="1">
    <name type="scientific">uncultured marine virus</name>
    <dbReference type="NCBI Taxonomy" id="186617"/>
    <lineage>
        <taxon>Viruses</taxon>
        <taxon>environmental samples</taxon>
    </lineage>
</organism>
<accession>A0A0F7L6G4</accession>
<dbReference type="Gene3D" id="3.90.1480.10">
    <property type="entry name" value="Alpha-2,3-sialyltransferase"/>
    <property type="match status" value="1"/>
</dbReference>
<evidence type="ECO:0000313" key="1">
    <source>
        <dbReference type="EMBL" id="AKH47460.1"/>
    </source>
</evidence>
<reference evidence="1" key="1">
    <citation type="journal article" date="2015" name="Front. Microbiol.">
        <title>Combining genomic sequencing methods to explore viral diversity and reveal potential virus-host interactions.</title>
        <authorList>
            <person name="Chow C.E."/>
            <person name="Winget D.M."/>
            <person name="White R.A.III."/>
            <person name="Hallam S.J."/>
            <person name="Suttle C.A."/>
        </authorList>
    </citation>
    <scope>NUCLEOTIDE SEQUENCE</scope>
    <source>
        <strain evidence="1">H4084988</strain>
    </source>
</reference>